<dbReference type="InterPro" id="IPR052582">
    <property type="entry name" value="tRNA-DUS-like"/>
</dbReference>
<dbReference type="GO" id="GO:0050660">
    <property type="term" value="F:flavin adenine dinucleotide binding"/>
    <property type="evidence" value="ECO:0007669"/>
    <property type="project" value="InterPro"/>
</dbReference>
<evidence type="ECO:0000313" key="11">
    <source>
        <dbReference type="Proteomes" id="UP000241769"/>
    </source>
</evidence>
<dbReference type="InterPro" id="IPR001269">
    <property type="entry name" value="DUS_fam"/>
</dbReference>
<dbReference type="EMBL" id="MDYQ01000146">
    <property type="protein sequence ID" value="PRP80527.1"/>
    <property type="molecule type" value="Genomic_DNA"/>
</dbReference>
<feature type="binding site" evidence="8">
    <location>
        <position position="92"/>
    </location>
    <ligand>
        <name>FMN</name>
        <dbReference type="ChEBI" id="CHEBI:58210"/>
    </ligand>
</feature>
<evidence type="ECO:0000256" key="6">
    <source>
        <dbReference type="PIRNR" id="PIRNR006621"/>
    </source>
</evidence>
<evidence type="ECO:0000313" key="10">
    <source>
        <dbReference type="EMBL" id="PRP80527.1"/>
    </source>
</evidence>
<dbReference type="Pfam" id="PF01207">
    <property type="entry name" value="Dus"/>
    <property type="match status" value="1"/>
</dbReference>
<dbReference type="CDD" id="cd02801">
    <property type="entry name" value="DUS_like_FMN"/>
    <property type="match status" value="1"/>
</dbReference>
<gene>
    <name evidence="10" type="ORF">PROFUN_11840</name>
</gene>
<evidence type="ECO:0000256" key="2">
    <source>
        <dbReference type="ARBA" id="ARBA00022630"/>
    </source>
</evidence>
<dbReference type="EC" id="1.3.1.-" evidence="6"/>
<dbReference type="OrthoDB" id="10262250at2759"/>
<comment type="cofactor">
    <cofactor evidence="1 6 8">
        <name>FMN</name>
        <dbReference type="ChEBI" id="CHEBI:58210"/>
    </cofactor>
</comment>
<feature type="domain" description="DUS-like FMN-binding" evidence="9">
    <location>
        <begin position="21"/>
        <end position="296"/>
    </location>
</feature>
<dbReference type="PANTHER" id="PTHR45936:SF1">
    <property type="entry name" value="TRNA-DIHYDROURIDINE(20) SYNTHASE [NAD(P)+]-LIKE"/>
    <property type="match status" value="1"/>
</dbReference>
<dbReference type="Proteomes" id="UP000241769">
    <property type="component" value="Unassembled WGS sequence"/>
</dbReference>
<protein>
    <recommendedName>
        <fullName evidence="6">tRNA-dihydrouridine synthase</fullName>
        <ecNumber evidence="6">1.3.1.-</ecNumber>
    </recommendedName>
</protein>
<reference evidence="10 11" key="1">
    <citation type="journal article" date="2018" name="Genome Biol. Evol.">
        <title>Multiple Roots of Fruiting Body Formation in Amoebozoa.</title>
        <authorList>
            <person name="Hillmann F."/>
            <person name="Forbes G."/>
            <person name="Novohradska S."/>
            <person name="Ferling I."/>
            <person name="Riege K."/>
            <person name="Groth M."/>
            <person name="Westermann M."/>
            <person name="Marz M."/>
            <person name="Spaller T."/>
            <person name="Winckler T."/>
            <person name="Schaap P."/>
            <person name="Glockner G."/>
        </authorList>
    </citation>
    <scope>NUCLEOTIDE SEQUENCE [LARGE SCALE GENOMIC DNA]</scope>
    <source>
        <strain evidence="10 11">Jena</strain>
    </source>
</reference>
<dbReference type="SUPFAM" id="SSF51395">
    <property type="entry name" value="FMN-linked oxidoreductases"/>
    <property type="match status" value="1"/>
</dbReference>
<evidence type="ECO:0000256" key="3">
    <source>
        <dbReference type="ARBA" id="ARBA00022643"/>
    </source>
</evidence>
<feature type="binding site" evidence="8">
    <location>
        <begin position="24"/>
        <end position="26"/>
    </location>
    <ligand>
        <name>FMN</name>
        <dbReference type="ChEBI" id="CHEBI:58210"/>
    </ligand>
</feature>
<dbReference type="GO" id="GO:0005737">
    <property type="term" value="C:cytoplasm"/>
    <property type="evidence" value="ECO:0007669"/>
    <property type="project" value="TreeGrafter"/>
</dbReference>
<dbReference type="AlphaFoldDB" id="A0A2P6N992"/>
<name>A0A2P6N992_9EUKA</name>
<comment type="function">
    <text evidence="6">Catalyzes the synthesis of dihydrouridine, a modified base found in the D-loop of most tRNAs.</text>
</comment>
<dbReference type="PIRSF" id="PIRSF006621">
    <property type="entry name" value="Dus"/>
    <property type="match status" value="1"/>
</dbReference>
<dbReference type="InterPro" id="IPR013785">
    <property type="entry name" value="Aldolase_TIM"/>
</dbReference>
<dbReference type="InterPro" id="IPR035587">
    <property type="entry name" value="DUS-like_FMN-bd"/>
</dbReference>
<dbReference type="PROSITE" id="PS01136">
    <property type="entry name" value="UPF0034"/>
    <property type="match status" value="1"/>
</dbReference>
<sequence length="345" mass="38948">MSEDNGSAPRRYIDDYSNKLILAPMVRANHLGFRLTCRDYGADIVYSEELIAQKLKDTKRVVNEEAGTVDFMYKNGYAVYRTCERDHPNVLQMGASNAVVALQAAQVVCGDVDGIDLNMGCPKHFSVHAGMGAALLQKPETVHDILTTLKRNTTNSITCKIRLLDTVSSTLDLMKMIESTGVSAIAVHARHVVDRPRDRANWEKLSEVVKSYFGVPLIVNGDVFVHEDIAKVREATNVSSVMIARGALYNASIFQPHMESVDDVIKRYLRNSMDIDQHPSTTKWNIMQMMQEMKKRNPNEQLISQSKTMKDLSRWFDLEDYYEQSTSAKLEKTTQAPPKKQKTEP</sequence>
<evidence type="ECO:0000256" key="8">
    <source>
        <dbReference type="PIRSR" id="PIRSR006621-2"/>
    </source>
</evidence>
<dbReference type="Gene3D" id="3.20.20.70">
    <property type="entry name" value="Aldolase class I"/>
    <property type="match status" value="1"/>
</dbReference>
<proteinExistence type="inferred from homology"/>
<feature type="binding site" evidence="8">
    <location>
        <position position="160"/>
    </location>
    <ligand>
        <name>FMN</name>
        <dbReference type="ChEBI" id="CHEBI:58210"/>
    </ligand>
</feature>
<keyword evidence="2 6" id="KW-0285">Flavoprotein</keyword>
<keyword evidence="4 6" id="KW-0819">tRNA processing</keyword>
<dbReference type="InParanoid" id="A0A2P6N992"/>
<comment type="similarity">
    <text evidence="6">Belongs to the dus family.</text>
</comment>
<evidence type="ECO:0000256" key="1">
    <source>
        <dbReference type="ARBA" id="ARBA00001917"/>
    </source>
</evidence>
<feature type="binding site" evidence="8">
    <location>
        <position position="188"/>
    </location>
    <ligand>
        <name>FMN</name>
        <dbReference type="ChEBI" id="CHEBI:58210"/>
    </ligand>
</feature>
<feature type="active site" description="Proton donor" evidence="7">
    <location>
        <position position="121"/>
    </location>
</feature>
<dbReference type="GO" id="GO:0017150">
    <property type="term" value="F:tRNA dihydrouridine synthase activity"/>
    <property type="evidence" value="ECO:0007669"/>
    <property type="project" value="InterPro"/>
</dbReference>
<organism evidence="10 11">
    <name type="scientific">Planoprotostelium fungivorum</name>
    <dbReference type="NCBI Taxonomy" id="1890364"/>
    <lineage>
        <taxon>Eukaryota</taxon>
        <taxon>Amoebozoa</taxon>
        <taxon>Evosea</taxon>
        <taxon>Variosea</taxon>
        <taxon>Cavosteliida</taxon>
        <taxon>Cavosteliaceae</taxon>
        <taxon>Planoprotostelium</taxon>
    </lineage>
</organism>
<dbReference type="PANTHER" id="PTHR45936">
    <property type="entry name" value="TRNA-DIHYDROURIDINE(20) SYNTHASE [NAD(P)+]-LIKE"/>
    <property type="match status" value="1"/>
</dbReference>
<evidence type="ECO:0000259" key="9">
    <source>
        <dbReference type="Pfam" id="PF01207"/>
    </source>
</evidence>
<feature type="binding site" evidence="8">
    <location>
        <begin position="244"/>
        <end position="245"/>
    </location>
    <ligand>
        <name>FMN</name>
        <dbReference type="ChEBI" id="CHEBI:58210"/>
    </ligand>
</feature>
<keyword evidence="3 6" id="KW-0288">FMN</keyword>
<dbReference type="InterPro" id="IPR018517">
    <property type="entry name" value="tRNA_hU_synthase_CS"/>
</dbReference>
<dbReference type="FunCoup" id="A0A2P6N992">
    <property type="interactions" value="392"/>
</dbReference>
<keyword evidence="5 6" id="KW-0560">Oxidoreductase</keyword>
<dbReference type="STRING" id="1890364.A0A2P6N992"/>
<evidence type="ECO:0000256" key="5">
    <source>
        <dbReference type="ARBA" id="ARBA00023002"/>
    </source>
</evidence>
<keyword evidence="11" id="KW-1185">Reference proteome</keyword>
<evidence type="ECO:0000256" key="7">
    <source>
        <dbReference type="PIRSR" id="PIRSR006621-1"/>
    </source>
</evidence>
<comment type="caution">
    <text evidence="10">The sequence shown here is derived from an EMBL/GenBank/DDBJ whole genome shotgun (WGS) entry which is preliminary data.</text>
</comment>
<keyword evidence="8" id="KW-0547">Nucleotide-binding</keyword>
<evidence type="ECO:0000256" key="4">
    <source>
        <dbReference type="ARBA" id="ARBA00022694"/>
    </source>
</evidence>
<accession>A0A2P6N992</accession>